<dbReference type="AlphaFoldDB" id="A0A7C2NZV3"/>
<sequence length="418" mass="47084">MMQMLALRRFYTDLMKVVLIGVSPAGAEPVPTPVDPVEQTVLAYQRELAIPDGERHGPQRNQWRQEWRDRLVRAVDEFPTSPHATAALAKAIGLSNSIPDYERSRVLVERLLTLRQDDGWQERWNTELGSILMLSYRAVPAPEVRGRAIACFRLANQASDRLIASALKRTNGNRASLAVRERYRHQVLNYAWIGALSTHDPAAAADAFLASRNALLAGQVPLEGALKDYDAEYLLKSEMVASLASGQGSRAESLLVDLVPLARRHPMSYYARLYAERRFGSTDLVNHHRFLADWIDQHPLAEGEMYLLWDAAAVALKLNDGAAAAWYLERLLSDHREEMRQRDALLANASSGMESSVLLLLLEAYRAQRRPLDHERISRQFVASFPNHPLAKSMSITLDQQTPRQDLQKSAPKNIRPK</sequence>
<dbReference type="EMBL" id="DSOK01000419">
    <property type="protein sequence ID" value="HEN16809.1"/>
    <property type="molecule type" value="Genomic_DNA"/>
</dbReference>
<evidence type="ECO:0000256" key="1">
    <source>
        <dbReference type="SAM" id="MobiDB-lite"/>
    </source>
</evidence>
<evidence type="ECO:0000313" key="2">
    <source>
        <dbReference type="EMBL" id="HEN16809.1"/>
    </source>
</evidence>
<protein>
    <submittedName>
        <fullName evidence="2">Uncharacterized protein</fullName>
    </submittedName>
</protein>
<feature type="region of interest" description="Disordered" evidence="1">
    <location>
        <begin position="398"/>
        <end position="418"/>
    </location>
</feature>
<reference evidence="2" key="1">
    <citation type="journal article" date="2020" name="mSystems">
        <title>Genome- and Community-Level Interaction Insights into Carbon Utilization and Element Cycling Functions of Hydrothermarchaeota in Hydrothermal Sediment.</title>
        <authorList>
            <person name="Zhou Z."/>
            <person name="Liu Y."/>
            <person name="Xu W."/>
            <person name="Pan J."/>
            <person name="Luo Z.H."/>
            <person name="Li M."/>
        </authorList>
    </citation>
    <scope>NUCLEOTIDE SEQUENCE [LARGE SCALE GENOMIC DNA]</scope>
    <source>
        <strain evidence="2">SpSt-339</strain>
    </source>
</reference>
<comment type="caution">
    <text evidence="2">The sequence shown here is derived from an EMBL/GenBank/DDBJ whole genome shotgun (WGS) entry which is preliminary data.</text>
</comment>
<accession>A0A7C2NZV3</accession>
<gene>
    <name evidence="2" type="ORF">ENQ76_15210</name>
</gene>
<name>A0A7C2NZV3_9PLAN</name>
<organism evidence="2">
    <name type="scientific">Schlesneria paludicola</name>
    <dbReference type="NCBI Taxonomy" id="360056"/>
    <lineage>
        <taxon>Bacteria</taxon>
        <taxon>Pseudomonadati</taxon>
        <taxon>Planctomycetota</taxon>
        <taxon>Planctomycetia</taxon>
        <taxon>Planctomycetales</taxon>
        <taxon>Planctomycetaceae</taxon>
        <taxon>Schlesneria</taxon>
    </lineage>
</organism>
<proteinExistence type="predicted"/>